<dbReference type="AlphaFoldDB" id="A0A6M2DWC9"/>
<name>A0A6M2DWC9_XENCH</name>
<sequence>MLVFLMTICVISVMALVLDIVVEMLLKTIMVIQEHSVVWLKVEAMLHLSNIQRYQRIREANVGNGGLEILSMMTFNYFALMAPEPA</sequence>
<reference evidence="1" key="1">
    <citation type="submission" date="2020-03" db="EMBL/GenBank/DDBJ databases">
        <title>Transcriptomic Profiling of the Digestive Tract of the Rat Flea, Xenopsylla cheopis, Following Blood Feeding and Infection with Yersinia pestis.</title>
        <authorList>
            <person name="Bland D.M."/>
            <person name="Martens C.A."/>
            <person name="Virtaneva K."/>
            <person name="Kanakabandi K."/>
            <person name="Long D."/>
            <person name="Rosenke R."/>
            <person name="Saturday G.A."/>
            <person name="Hoyt F.H."/>
            <person name="Bruno D.P."/>
            <person name="Ribeiro J.M.C."/>
            <person name="Hinnebusch J."/>
        </authorList>
    </citation>
    <scope>NUCLEOTIDE SEQUENCE</scope>
</reference>
<proteinExistence type="predicted"/>
<evidence type="ECO:0000313" key="1">
    <source>
        <dbReference type="EMBL" id="NOV50655.1"/>
    </source>
</evidence>
<organism evidence="1">
    <name type="scientific">Xenopsylla cheopis</name>
    <name type="common">Oriental rat flea</name>
    <name type="synonym">Pulex cheopis</name>
    <dbReference type="NCBI Taxonomy" id="163159"/>
    <lineage>
        <taxon>Eukaryota</taxon>
        <taxon>Metazoa</taxon>
        <taxon>Ecdysozoa</taxon>
        <taxon>Arthropoda</taxon>
        <taxon>Hexapoda</taxon>
        <taxon>Insecta</taxon>
        <taxon>Pterygota</taxon>
        <taxon>Neoptera</taxon>
        <taxon>Endopterygota</taxon>
        <taxon>Siphonaptera</taxon>
        <taxon>Pulicidae</taxon>
        <taxon>Xenopsyllinae</taxon>
        <taxon>Xenopsylla</taxon>
    </lineage>
</organism>
<dbReference type="EMBL" id="GIIL01006929">
    <property type="protein sequence ID" value="NOV50655.1"/>
    <property type="molecule type" value="Transcribed_RNA"/>
</dbReference>
<protein>
    <submittedName>
        <fullName evidence="1">Putative product</fullName>
    </submittedName>
</protein>
<accession>A0A6M2DWC9</accession>